<reference evidence="4" key="1">
    <citation type="journal article" date="2019" name="Int. J. Syst. Evol. Microbiol.">
        <title>The Global Catalogue of Microorganisms (GCM) 10K type strain sequencing project: providing services to taxonomists for standard genome sequencing and annotation.</title>
        <authorList>
            <consortium name="The Broad Institute Genomics Platform"/>
            <consortium name="The Broad Institute Genome Sequencing Center for Infectious Disease"/>
            <person name="Wu L."/>
            <person name="Ma J."/>
        </authorList>
    </citation>
    <scope>NUCLEOTIDE SEQUENCE [LARGE SCALE GENOMIC DNA]</scope>
    <source>
        <strain evidence="4">KCTC 42224</strain>
    </source>
</reference>
<protein>
    <submittedName>
        <fullName evidence="3">Rhodanese family protein</fullName>
    </submittedName>
</protein>
<feature type="domain" description="Rhodanese" evidence="2">
    <location>
        <begin position="2"/>
        <end position="74"/>
    </location>
</feature>
<evidence type="ECO:0000256" key="1">
    <source>
        <dbReference type="SAM" id="Phobius"/>
    </source>
</evidence>
<evidence type="ECO:0000259" key="2">
    <source>
        <dbReference type="PROSITE" id="PS50206"/>
    </source>
</evidence>
<sequence length="117" mass="12104">MVDVRGADEHARERIPGALDIPLDRIGDMPCDGRPVVFHCKSGMRTAAHAVQLGAATGGSPAYILAGVLLGMFVAPGFLGLAAFVGAGLLFSGITGWCGMASLLRIMPWNRQAAGRG</sequence>
<comment type="caution">
    <text evidence="3">The sequence shown here is derived from an EMBL/GenBank/DDBJ whole genome shotgun (WGS) entry which is preliminary data.</text>
</comment>
<name>A0ABV7V9M0_9SPHN</name>
<keyword evidence="1" id="KW-0472">Membrane</keyword>
<accession>A0ABV7V9M0</accession>
<dbReference type="Proteomes" id="UP001595683">
    <property type="component" value="Unassembled WGS sequence"/>
</dbReference>
<keyword evidence="4" id="KW-1185">Reference proteome</keyword>
<dbReference type="Gene3D" id="6.10.140.1340">
    <property type="match status" value="1"/>
</dbReference>
<feature type="transmembrane region" description="Helical" evidence="1">
    <location>
        <begin position="81"/>
        <end position="104"/>
    </location>
</feature>
<dbReference type="SUPFAM" id="SSF52821">
    <property type="entry name" value="Rhodanese/Cell cycle control phosphatase"/>
    <property type="match status" value="1"/>
</dbReference>
<organism evidence="3 4">
    <name type="scientific">Novosphingobium pokkalii</name>
    <dbReference type="NCBI Taxonomy" id="1770194"/>
    <lineage>
        <taxon>Bacteria</taxon>
        <taxon>Pseudomonadati</taxon>
        <taxon>Pseudomonadota</taxon>
        <taxon>Alphaproteobacteria</taxon>
        <taxon>Sphingomonadales</taxon>
        <taxon>Sphingomonadaceae</taxon>
        <taxon>Novosphingobium</taxon>
    </lineage>
</organism>
<evidence type="ECO:0000313" key="3">
    <source>
        <dbReference type="EMBL" id="MFC3672853.1"/>
    </source>
</evidence>
<dbReference type="InterPro" id="IPR001763">
    <property type="entry name" value="Rhodanese-like_dom"/>
</dbReference>
<feature type="transmembrane region" description="Helical" evidence="1">
    <location>
        <begin position="53"/>
        <end position="75"/>
    </location>
</feature>
<dbReference type="PROSITE" id="PS50206">
    <property type="entry name" value="RHODANESE_3"/>
    <property type="match status" value="1"/>
</dbReference>
<keyword evidence="1" id="KW-1133">Transmembrane helix</keyword>
<dbReference type="InterPro" id="IPR036873">
    <property type="entry name" value="Rhodanese-like_dom_sf"/>
</dbReference>
<dbReference type="RefSeq" id="WP_308432927.1">
    <property type="nucleotide sequence ID" value="NZ_BMZP01000018.1"/>
</dbReference>
<dbReference type="Pfam" id="PF00581">
    <property type="entry name" value="Rhodanese"/>
    <property type="match status" value="1"/>
</dbReference>
<keyword evidence="1" id="KW-0812">Transmembrane</keyword>
<evidence type="ECO:0000313" key="4">
    <source>
        <dbReference type="Proteomes" id="UP001595683"/>
    </source>
</evidence>
<gene>
    <name evidence="3" type="ORF">ACFOOT_15645</name>
</gene>
<dbReference type="EMBL" id="JBHRYE010000024">
    <property type="protein sequence ID" value="MFC3672853.1"/>
    <property type="molecule type" value="Genomic_DNA"/>
</dbReference>
<proteinExistence type="predicted"/>